<evidence type="ECO:0000313" key="2">
    <source>
        <dbReference type="Proteomes" id="UP000254055"/>
    </source>
</evidence>
<protein>
    <submittedName>
        <fullName evidence="1">Uncharacterized protein</fullName>
    </submittedName>
</protein>
<dbReference type="EMBL" id="UGRS01000001">
    <property type="protein sequence ID" value="SUA35931.1"/>
    <property type="molecule type" value="Genomic_DNA"/>
</dbReference>
<proteinExistence type="predicted"/>
<evidence type="ECO:0000313" key="1">
    <source>
        <dbReference type="EMBL" id="SUA35931.1"/>
    </source>
</evidence>
<sequence>MPIYLICLHSLCCYALNCIHIWGFCKGLSLFKISIAAVLSAETSKNAYAERLQTGSKKGRLKRLLLLAQNRLNQFYRTVVRQLFGNGTAERVGIGHGRLGIGLQNHRTVGMADQTA</sequence>
<organism evidence="1 2">
    <name type="scientific">Neisseria zoodegmatis</name>
    <dbReference type="NCBI Taxonomy" id="326523"/>
    <lineage>
        <taxon>Bacteria</taxon>
        <taxon>Pseudomonadati</taxon>
        <taxon>Pseudomonadota</taxon>
        <taxon>Betaproteobacteria</taxon>
        <taxon>Neisseriales</taxon>
        <taxon>Neisseriaceae</taxon>
        <taxon>Neisseria</taxon>
    </lineage>
</organism>
<gene>
    <name evidence="1" type="ORF">NCTC12229_00338</name>
</gene>
<name>A0A378WH67_9NEIS</name>
<dbReference type="Proteomes" id="UP000254055">
    <property type="component" value="Unassembled WGS sequence"/>
</dbReference>
<reference evidence="1 2" key="1">
    <citation type="submission" date="2018-06" db="EMBL/GenBank/DDBJ databases">
        <authorList>
            <consortium name="Pathogen Informatics"/>
            <person name="Doyle S."/>
        </authorList>
    </citation>
    <scope>NUCLEOTIDE SEQUENCE [LARGE SCALE GENOMIC DNA]</scope>
    <source>
        <strain evidence="1 2">NCTC12229</strain>
    </source>
</reference>
<dbReference type="AlphaFoldDB" id="A0A378WH67"/>
<accession>A0A378WH67</accession>